<dbReference type="PANTHER" id="PTHR35317:SF23">
    <property type="entry name" value="OS04G0629600 PROTEIN"/>
    <property type="match status" value="1"/>
</dbReference>
<dbReference type="AlphaFoldDB" id="A0AA39W6E7"/>
<gene>
    <name evidence="2" type="ORF">LWI29_015251</name>
</gene>
<feature type="compositionally biased region" description="Basic and acidic residues" evidence="1">
    <location>
        <begin position="283"/>
        <end position="297"/>
    </location>
</feature>
<feature type="region of interest" description="Disordered" evidence="1">
    <location>
        <begin position="283"/>
        <end position="311"/>
    </location>
</feature>
<evidence type="ECO:0000313" key="2">
    <source>
        <dbReference type="EMBL" id="KAK0604393.1"/>
    </source>
</evidence>
<sequence length="323" mass="36645">MHALLCEMDESQYKLIQITKNAHEVWEILETAHDGTEVVKDSKLQVLQTLFKTIRIEEHECFNDFQVKLINIVNQSYQLGDSYSDRRIKQKIMRSLPPRFESKVTTLEKNSNYKKMKPSEVIGRLLAYKLRKVPTSSPPNKQEGIALKSSKVEKEDDDSNEDVNLMAKRFKKFLPREGIQCFECEGHMHISKVYGNLKNKRNGKETVTSSSDTKSVEDFSSDEELVIYYTAFGASHVDVGEECKNASICDLKEGVDEKVTRGVIDVATDWEVACITSNDQGKGLDEKVDSVGERQSVEDDSSGESSSSHSNKDLMKIWILKTT</sequence>
<reference evidence="2" key="1">
    <citation type="journal article" date="2022" name="Plant J.">
        <title>Strategies of tolerance reflected in two North American maple genomes.</title>
        <authorList>
            <person name="McEvoy S.L."/>
            <person name="Sezen U.U."/>
            <person name="Trouern-Trend A."/>
            <person name="McMahon S.M."/>
            <person name="Schaberg P.G."/>
            <person name="Yang J."/>
            <person name="Wegrzyn J.L."/>
            <person name="Swenson N.G."/>
        </authorList>
    </citation>
    <scope>NUCLEOTIDE SEQUENCE</scope>
    <source>
        <strain evidence="2">NS2018</strain>
    </source>
</reference>
<evidence type="ECO:0000256" key="1">
    <source>
        <dbReference type="SAM" id="MobiDB-lite"/>
    </source>
</evidence>
<name>A0AA39W6E7_ACESA</name>
<dbReference type="PANTHER" id="PTHR35317">
    <property type="entry name" value="OS04G0629600 PROTEIN"/>
    <property type="match status" value="1"/>
</dbReference>
<evidence type="ECO:0000313" key="3">
    <source>
        <dbReference type="Proteomes" id="UP001168877"/>
    </source>
</evidence>
<comment type="caution">
    <text evidence="2">The sequence shown here is derived from an EMBL/GenBank/DDBJ whole genome shotgun (WGS) entry which is preliminary data.</text>
</comment>
<protein>
    <submittedName>
        <fullName evidence="2">Uncharacterized protein</fullName>
    </submittedName>
</protein>
<organism evidence="2 3">
    <name type="scientific">Acer saccharum</name>
    <name type="common">Sugar maple</name>
    <dbReference type="NCBI Taxonomy" id="4024"/>
    <lineage>
        <taxon>Eukaryota</taxon>
        <taxon>Viridiplantae</taxon>
        <taxon>Streptophyta</taxon>
        <taxon>Embryophyta</taxon>
        <taxon>Tracheophyta</taxon>
        <taxon>Spermatophyta</taxon>
        <taxon>Magnoliopsida</taxon>
        <taxon>eudicotyledons</taxon>
        <taxon>Gunneridae</taxon>
        <taxon>Pentapetalae</taxon>
        <taxon>rosids</taxon>
        <taxon>malvids</taxon>
        <taxon>Sapindales</taxon>
        <taxon>Sapindaceae</taxon>
        <taxon>Hippocastanoideae</taxon>
        <taxon>Acereae</taxon>
        <taxon>Acer</taxon>
    </lineage>
</organism>
<feature type="region of interest" description="Disordered" evidence="1">
    <location>
        <begin position="133"/>
        <end position="160"/>
    </location>
</feature>
<reference evidence="2" key="2">
    <citation type="submission" date="2023-06" db="EMBL/GenBank/DDBJ databases">
        <authorList>
            <person name="Swenson N.G."/>
            <person name="Wegrzyn J.L."/>
            <person name="Mcevoy S.L."/>
        </authorList>
    </citation>
    <scope>NUCLEOTIDE SEQUENCE</scope>
    <source>
        <strain evidence="2">NS2018</strain>
        <tissue evidence="2">Leaf</tissue>
    </source>
</reference>
<dbReference type="Pfam" id="PF14223">
    <property type="entry name" value="Retrotran_gag_2"/>
    <property type="match status" value="1"/>
</dbReference>
<dbReference type="Proteomes" id="UP001168877">
    <property type="component" value="Unassembled WGS sequence"/>
</dbReference>
<keyword evidence="3" id="KW-1185">Reference proteome</keyword>
<proteinExistence type="predicted"/>
<accession>A0AA39W6E7</accession>
<dbReference type="EMBL" id="JAUESC010000002">
    <property type="protein sequence ID" value="KAK0604393.1"/>
    <property type="molecule type" value="Genomic_DNA"/>
</dbReference>